<keyword evidence="3" id="KW-1185">Reference proteome</keyword>
<comment type="caution">
    <text evidence="2">The sequence shown here is derived from an EMBL/GenBank/DDBJ whole genome shotgun (WGS) entry which is preliminary data.</text>
</comment>
<protein>
    <recommendedName>
        <fullName evidence="4">Secreted protein</fullName>
    </recommendedName>
</protein>
<gene>
    <name evidence="2" type="ORF">H3H51_11135</name>
</gene>
<evidence type="ECO:0000313" key="2">
    <source>
        <dbReference type="EMBL" id="MBB2495573.1"/>
    </source>
</evidence>
<evidence type="ECO:0000256" key="1">
    <source>
        <dbReference type="SAM" id="SignalP"/>
    </source>
</evidence>
<accession>A0A7W4QEG0</accession>
<proteinExistence type="predicted"/>
<keyword evidence="1" id="KW-0732">Signal</keyword>
<evidence type="ECO:0008006" key="4">
    <source>
        <dbReference type="Google" id="ProtNLM"/>
    </source>
</evidence>
<organism evidence="2 3">
    <name type="scientific">Aquipseudomonas ullengensis</name>
    <dbReference type="NCBI Taxonomy" id="2759166"/>
    <lineage>
        <taxon>Bacteria</taxon>
        <taxon>Pseudomonadati</taxon>
        <taxon>Pseudomonadota</taxon>
        <taxon>Gammaproteobacteria</taxon>
        <taxon>Pseudomonadales</taxon>
        <taxon>Pseudomonadaceae</taxon>
        <taxon>Aquipseudomonas</taxon>
    </lineage>
</organism>
<dbReference type="Proteomes" id="UP000542720">
    <property type="component" value="Unassembled WGS sequence"/>
</dbReference>
<feature type="chain" id="PRO_5030684469" description="Secreted protein" evidence="1">
    <location>
        <begin position="24"/>
        <end position="80"/>
    </location>
</feature>
<reference evidence="2 3" key="1">
    <citation type="submission" date="2020-08" db="EMBL/GenBank/DDBJ databases">
        <authorList>
            <person name="Kim C.M."/>
        </authorList>
    </citation>
    <scope>NUCLEOTIDE SEQUENCE [LARGE SCALE GENOMIC DNA]</scope>
    <source>
        <strain evidence="2 3">UL070</strain>
    </source>
</reference>
<name>A0A7W4QEG0_9GAMM</name>
<evidence type="ECO:0000313" key="3">
    <source>
        <dbReference type="Proteomes" id="UP000542720"/>
    </source>
</evidence>
<sequence length="80" mass="8482">MKLEIARGIFLVGSLGITALAAAAWQEPEPVVIGADAQYGPAYCPLPAAAHKQRLERSQPDNDNLLLLVFGLSHAMKGAQ</sequence>
<dbReference type="EMBL" id="JACJUD010000003">
    <property type="protein sequence ID" value="MBB2495573.1"/>
    <property type="molecule type" value="Genomic_DNA"/>
</dbReference>
<dbReference type="RefSeq" id="WP_183089109.1">
    <property type="nucleotide sequence ID" value="NZ_JACJUD010000003.1"/>
</dbReference>
<feature type="signal peptide" evidence="1">
    <location>
        <begin position="1"/>
        <end position="23"/>
    </location>
</feature>
<dbReference type="AlphaFoldDB" id="A0A7W4QEG0"/>